<dbReference type="EMBL" id="SNYJ01000028">
    <property type="protein sequence ID" value="TDQ33795.1"/>
    <property type="molecule type" value="Genomic_DNA"/>
</dbReference>
<evidence type="ECO:0000313" key="3">
    <source>
        <dbReference type="Proteomes" id="UP000295632"/>
    </source>
</evidence>
<dbReference type="Pfam" id="PF06983">
    <property type="entry name" value="3-dmu-9_3-mt"/>
    <property type="match status" value="1"/>
</dbReference>
<organism evidence="2 3">
    <name type="scientific">Aureibacillus halotolerans</name>
    <dbReference type="NCBI Taxonomy" id="1508390"/>
    <lineage>
        <taxon>Bacteria</taxon>
        <taxon>Bacillati</taxon>
        <taxon>Bacillota</taxon>
        <taxon>Bacilli</taxon>
        <taxon>Bacillales</taxon>
        <taxon>Bacillaceae</taxon>
        <taxon>Aureibacillus</taxon>
    </lineage>
</organism>
<dbReference type="PANTHER" id="PTHR33990">
    <property type="entry name" value="PROTEIN YJDN-RELATED"/>
    <property type="match status" value="1"/>
</dbReference>
<feature type="domain" description="PhnB-like" evidence="1">
    <location>
        <begin position="3"/>
        <end position="132"/>
    </location>
</feature>
<dbReference type="OrthoDB" id="9806473at2"/>
<gene>
    <name evidence="2" type="ORF">EV213_12827</name>
</gene>
<proteinExistence type="predicted"/>
<dbReference type="CDD" id="cd06588">
    <property type="entry name" value="PhnB_like"/>
    <property type="match status" value="1"/>
</dbReference>
<sequence>MVKVNVYLKFNGQTEEAMLFYKDALKVDLAGPIVRYQDMSDKELPDEEKNLILNMGLDLGDSLIMASDTKEPMHWDLSPNITINLNPESREEADRLFAALSEGGKIIYPIEDQPWGDYFGHFRDKFGVSWDVMVTG</sequence>
<dbReference type="Gene3D" id="3.10.180.10">
    <property type="entry name" value="2,3-Dihydroxybiphenyl 1,2-Dioxygenase, domain 1"/>
    <property type="match status" value="1"/>
</dbReference>
<dbReference type="Proteomes" id="UP000295632">
    <property type="component" value="Unassembled WGS sequence"/>
</dbReference>
<dbReference type="InterPro" id="IPR028973">
    <property type="entry name" value="PhnB-like"/>
</dbReference>
<accession>A0A4V3D4A4</accession>
<dbReference type="SUPFAM" id="SSF54593">
    <property type="entry name" value="Glyoxalase/Bleomycin resistance protein/Dihydroxybiphenyl dioxygenase"/>
    <property type="match status" value="1"/>
</dbReference>
<keyword evidence="3" id="KW-1185">Reference proteome</keyword>
<reference evidence="2 3" key="1">
    <citation type="submission" date="2019-03" db="EMBL/GenBank/DDBJ databases">
        <title>Genomic Encyclopedia of Type Strains, Phase IV (KMG-IV): sequencing the most valuable type-strain genomes for metagenomic binning, comparative biology and taxonomic classification.</title>
        <authorList>
            <person name="Goeker M."/>
        </authorList>
    </citation>
    <scope>NUCLEOTIDE SEQUENCE [LARGE SCALE GENOMIC DNA]</scope>
    <source>
        <strain evidence="2 3">DSM 28697</strain>
    </source>
</reference>
<comment type="caution">
    <text evidence="2">The sequence shown here is derived from an EMBL/GenBank/DDBJ whole genome shotgun (WGS) entry which is preliminary data.</text>
</comment>
<evidence type="ECO:0000313" key="2">
    <source>
        <dbReference type="EMBL" id="TDQ33795.1"/>
    </source>
</evidence>
<dbReference type="InterPro" id="IPR029068">
    <property type="entry name" value="Glyas_Bleomycin-R_OHBP_Dase"/>
</dbReference>
<evidence type="ECO:0000259" key="1">
    <source>
        <dbReference type="Pfam" id="PF06983"/>
    </source>
</evidence>
<protein>
    <submittedName>
        <fullName evidence="2">PhnB protein</fullName>
    </submittedName>
</protein>
<dbReference type="AlphaFoldDB" id="A0A4V3D4A4"/>
<name>A0A4V3D4A4_9BACI</name>
<dbReference type="RefSeq" id="WP_133582290.1">
    <property type="nucleotide sequence ID" value="NZ_SNYJ01000028.1"/>
</dbReference>
<dbReference type="PANTHER" id="PTHR33990:SF1">
    <property type="entry name" value="PROTEIN YJDN"/>
    <property type="match status" value="1"/>
</dbReference>